<organism evidence="2 3">
    <name type="scientific">Marinobacterium lutimaris</name>
    <dbReference type="NCBI Taxonomy" id="568106"/>
    <lineage>
        <taxon>Bacteria</taxon>
        <taxon>Pseudomonadati</taxon>
        <taxon>Pseudomonadota</taxon>
        <taxon>Gammaproteobacteria</taxon>
        <taxon>Oceanospirillales</taxon>
        <taxon>Oceanospirillaceae</taxon>
        <taxon>Marinobacterium</taxon>
    </lineage>
</organism>
<evidence type="ECO:0000256" key="1">
    <source>
        <dbReference type="ARBA" id="ARBA00023002"/>
    </source>
</evidence>
<proteinExistence type="predicted"/>
<accession>A0A1H5TQ76</accession>
<evidence type="ECO:0000313" key="3">
    <source>
        <dbReference type="Proteomes" id="UP000236745"/>
    </source>
</evidence>
<keyword evidence="1" id="KW-0560">Oxidoreductase</keyword>
<dbReference type="GO" id="GO:0051536">
    <property type="term" value="F:iron-sulfur cluster binding"/>
    <property type="evidence" value="ECO:0007669"/>
    <property type="project" value="InterPro"/>
</dbReference>
<dbReference type="Pfam" id="PF13510">
    <property type="entry name" value="Fer2_4"/>
    <property type="match status" value="1"/>
</dbReference>
<protein>
    <submittedName>
        <fullName evidence="2">2Fe-2S iron-sulfur cluster binding domain-containing protein</fullName>
    </submittedName>
</protein>
<dbReference type="OrthoDB" id="573392at2"/>
<dbReference type="RefSeq" id="WP_104001167.1">
    <property type="nucleotide sequence ID" value="NZ_FNVQ01000001.1"/>
</dbReference>
<dbReference type="GO" id="GO:0016491">
    <property type="term" value="F:oxidoreductase activity"/>
    <property type="evidence" value="ECO:0007669"/>
    <property type="project" value="UniProtKB-KW"/>
</dbReference>
<dbReference type="InterPro" id="IPR042204">
    <property type="entry name" value="2Fe-2S-bd_N"/>
</dbReference>
<dbReference type="Gene3D" id="3.10.20.440">
    <property type="entry name" value="2Fe-2S iron-sulphur cluster binding domain, sarcosine oxidase, alpha subunit, N-terminal domain"/>
    <property type="match status" value="1"/>
</dbReference>
<gene>
    <name evidence="2" type="ORF">SAMN05444390_101140</name>
</gene>
<dbReference type="Proteomes" id="UP000236745">
    <property type="component" value="Unassembled WGS sequence"/>
</dbReference>
<dbReference type="EMBL" id="FNVQ01000001">
    <property type="protein sequence ID" value="SEF64946.1"/>
    <property type="molecule type" value="Genomic_DNA"/>
</dbReference>
<keyword evidence="3" id="KW-1185">Reference proteome</keyword>
<sequence>MFRDISNAPQSKLVTLLLDGESIEVPEGFTVAAAMLLQQRRQSRTSPVSGVPRGPFCLMGACFECLVEIDGINNQQACMLEVRQGMHVRTQLGPGELTTAQEELFHEV</sequence>
<dbReference type="SUPFAM" id="SSF54292">
    <property type="entry name" value="2Fe-2S ferredoxin-like"/>
    <property type="match status" value="1"/>
</dbReference>
<reference evidence="2 3" key="1">
    <citation type="submission" date="2016-10" db="EMBL/GenBank/DDBJ databases">
        <authorList>
            <person name="de Groot N.N."/>
        </authorList>
    </citation>
    <scope>NUCLEOTIDE SEQUENCE [LARGE SCALE GENOMIC DNA]</scope>
    <source>
        <strain evidence="2 3">DSM 22012</strain>
    </source>
</reference>
<name>A0A1H5TQ76_9GAMM</name>
<dbReference type="AlphaFoldDB" id="A0A1H5TQ76"/>
<evidence type="ECO:0000313" key="2">
    <source>
        <dbReference type="EMBL" id="SEF64946.1"/>
    </source>
</evidence>
<dbReference type="InterPro" id="IPR036010">
    <property type="entry name" value="2Fe-2S_ferredoxin-like_sf"/>
</dbReference>